<reference evidence="7 8" key="1">
    <citation type="journal article" date="2016" name="Int. J. Syst. Evol. Microbiol.">
        <title>Labrenzia salina sp. nov., isolated from the rhizosphere of the halophyte Arthrocnemum macrostachyum.</title>
        <authorList>
            <person name="Camacho M."/>
            <person name="Redondo-Gomez S."/>
            <person name="Rodriguez-Llorente I."/>
            <person name="Rohde M."/>
            <person name="Sproer C."/>
            <person name="Schumann P."/>
            <person name="Klenk H.P."/>
            <person name="Montero-Calasanz M.D.C."/>
        </authorList>
    </citation>
    <scope>NUCLEOTIDE SEQUENCE [LARGE SCALE GENOMIC DNA]</scope>
    <source>
        <strain evidence="7 8">DSM 29163</strain>
    </source>
</reference>
<keyword evidence="3" id="KW-0731">Sigma factor</keyword>
<keyword evidence="4" id="KW-0804">Transcription</keyword>
<organism evidence="7 8">
    <name type="scientific">Roseibium salinum</name>
    <dbReference type="NCBI Taxonomy" id="1604349"/>
    <lineage>
        <taxon>Bacteria</taxon>
        <taxon>Pseudomonadati</taxon>
        <taxon>Pseudomonadota</taxon>
        <taxon>Alphaproteobacteria</taxon>
        <taxon>Hyphomicrobiales</taxon>
        <taxon>Stappiaceae</taxon>
        <taxon>Roseibium</taxon>
    </lineage>
</organism>
<accession>A0ABT3QX34</accession>
<dbReference type="RefSeq" id="WP_265961129.1">
    <property type="nucleotide sequence ID" value="NZ_JAPEVI010000002.1"/>
</dbReference>
<dbReference type="InterPro" id="IPR014284">
    <property type="entry name" value="RNA_pol_sigma-70_dom"/>
</dbReference>
<dbReference type="Gene3D" id="1.10.1740.10">
    <property type="match status" value="1"/>
</dbReference>
<evidence type="ECO:0000259" key="5">
    <source>
        <dbReference type="Pfam" id="PF04542"/>
    </source>
</evidence>
<evidence type="ECO:0000256" key="2">
    <source>
        <dbReference type="ARBA" id="ARBA00023015"/>
    </source>
</evidence>
<dbReference type="PANTHER" id="PTHR43133:SF63">
    <property type="entry name" value="RNA POLYMERASE SIGMA FACTOR FECI-RELATED"/>
    <property type="match status" value="1"/>
</dbReference>
<dbReference type="SUPFAM" id="SSF88659">
    <property type="entry name" value="Sigma3 and sigma4 domains of RNA polymerase sigma factors"/>
    <property type="match status" value="1"/>
</dbReference>
<dbReference type="InterPro" id="IPR036388">
    <property type="entry name" value="WH-like_DNA-bd_sf"/>
</dbReference>
<dbReference type="Pfam" id="PF04542">
    <property type="entry name" value="Sigma70_r2"/>
    <property type="match status" value="1"/>
</dbReference>
<protein>
    <submittedName>
        <fullName evidence="7">Sigma-70 family RNA polymerase sigma factor</fullName>
    </submittedName>
</protein>
<feature type="domain" description="RNA polymerase sigma-70 region 2" evidence="5">
    <location>
        <begin position="20"/>
        <end position="81"/>
    </location>
</feature>
<keyword evidence="8" id="KW-1185">Reference proteome</keyword>
<comment type="similarity">
    <text evidence="1">Belongs to the sigma-70 factor family. ECF subfamily.</text>
</comment>
<name>A0ABT3QX34_9HYPH</name>
<evidence type="ECO:0000313" key="7">
    <source>
        <dbReference type="EMBL" id="MCX2721430.1"/>
    </source>
</evidence>
<sequence>MTITTITDCHSDLMETMIDHREQLIALASRILGARDRAEDVVQDAMLKACAARRGLCPDCPKRFACRMVRNLAIDTLRRKELENRACSRIVKDNLVDTVQADSHAQLESSQLIAVLAGTLAALPERTRNAFVLHRLEGVPQKEIAARFGLSPARIHTLIRDAGQACVQAVAREG</sequence>
<proteinExistence type="inferred from homology"/>
<evidence type="ECO:0000256" key="3">
    <source>
        <dbReference type="ARBA" id="ARBA00023082"/>
    </source>
</evidence>
<dbReference type="InterPro" id="IPR013324">
    <property type="entry name" value="RNA_pol_sigma_r3/r4-like"/>
</dbReference>
<evidence type="ECO:0000256" key="4">
    <source>
        <dbReference type="ARBA" id="ARBA00023163"/>
    </source>
</evidence>
<dbReference type="Proteomes" id="UP001300261">
    <property type="component" value="Unassembled WGS sequence"/>
</dbReference>
<dbReference type="NCBIfam" id="TIGR02937">
    <property type="entry name" value="sigma70-ECF"/>
    <property type="match status" value="1"/>
</dbReference>
<dbReference type="PANTHER" id="PTHR43133">
    <property type="entry name" value="RNA POLYMERASE ECF-TYPE SIGMA FACTO"/>
    <property type="match status" value="1"/>
</dbReference>
<dbReference type="Pfam" id="PF08281">
    <property type="entry name" value="Sigma70_r4_2"/>
    <property type="match status" value="1"/>
</dbReference>
<evidence type="ECO:0000259" key="6">
    <source>
        <dbReference type="Pfam" id="PF08281"/>
    </source>
</evidence>
<dbReference type="Gene3D" id="1.10.10.10">
    <property type="entry name" value="Winged helix-like DNA-binding domain superfamily/Winged helix DNA-binding domain"/>
    <property type="match status" value="1"/>
</dbReference>
<dbReference type="InterPro" id="IPR013325">
    <property type="entry name" value="RNA_pol_sigma_r2"/>
</dbReference>
<dbReference type="InterPro" id="IPR013249">
    <property type="entry name" value="RNA_pol_sigma70_r4_t2"/>
</dbReference>
<evidence type="ECO:0000256" key="1">
    <source>
        <dbReference type="ARBA" id="ARBA00010641"/>
    </source>
</evidence>
<dbReference type="EMBL" id="JAPEVI010000002">
    <property type="protein sequence ID" value="MCX2721430.1"/>
    <property type="molecule type" value="Genomic_DNA"/>
</dbReference>
<dbReference type="InterPro" id="IPR007627">
    <property type="entry name" value="RNA_pol_sigma70_r2"/>
</dbReference>
<dbReference type="InterPro" id="IPR039425">
    <property type="entry name" value="RNA_pol_sigma-70-like"/>
</dbReference>
<evidence type="ECO:0000313" key="8">
    <source>
        <dbReference type="Proteomes" id="UP001300261"/>
    </source>
</evidence>
<comment type="caution">
    <text evidence="7">The sequence shown here is derived from an EMBL/GenBank/DDBJ whole genome shotgun (WGS) entry which is preliminary data.</text>
</comment>
<feature type="domain" description="RNA polymerase sigma factor 70 region 4 type 2" evidence="6">
    <location>
        <begin position="119"/>
        <end position="162"/>
    </location>
</feature>
<gene>
    <name evidence="7" type="ORF">ON753_03275</name>
</gene>
<keyword evidence="2" id="KW-0805">Transcription regulation</keyword>
<dbReference type="SUPFAM" id="SSF88946">
    <property type="entry name" value="Sigma2 domain of RNA polymerase sigma factors"/>
    <property type="match status" value="1"/>
</dbReference>